<dbReference type="GO" id="GO:0004222">
    <property type="term" value="F:metalloendopeptidase activity"/>
    <property type="evidence" value="ECO:0007669"/>
    <property type="project" value="InterPro"/>
</dbReference>
<evidence type="ECO:0000256" key="11">
    <source>
        <dbReference type="ARBA" id="ARBA00023136"/>
    </source>
</evidence>
<feature type="domain" description="Peptidase M48" evidence="13">
    <location>
        <begin position="273"/>
        <end position="462"/>
    </location>
</feature>
<feature type="transmembrane region" description="Helical" evidence="12">
    <location>
        <begin position="185"/>
        <end position="203"/>
    </location>
</feature>
<name>A0A089WI07_9PSED</name>
<keyword evidence="3" id="KW-1003">Cell membrane</keyword>
<evidence type="ECO:0000256" key="3">
    <source>
        <dbReference type="ARBA" id="ARBA00022475"/>
    </source>
</evidence>
<dbReference type="eggNOG" id="COG0501">
    <property type="taxonomic scope" value="Bacteria"/>
</dbReference>
<evidence type="ECO:0000256" key="5">
    <source>
        <dbReference type="ARBA" id="ARBA00022692"/>
    </source>
</evidence>
<dbReference type="PANTHER" id="PTHR43221">
    <property type="entry name" value="PROTEASE HTPX"/>
    <property type="match status" value="1"/>
</dbReference>
<keyword evidence="6" id="KW-0479">Metal-binding</keyword>
<dbReference type="Gene3D" id="3.30.2010.10">
    <property type="entry name" value="Metalloproteases ('zincins'), catalytic domain"/>
    <property type="match status" value="1"/>
</dbReference>
<dbReference type="GO" id="GO:0006508">
    <property type="term" value="P:proteolysis"/>
    <property type="evidence" value="ECO:0007669"/>
    <property type="project" value="UniProtKB-KW"/>
</dbReference>
<dbReference type="EMBL" id="CP009455">
    <property type="protein sequence ID" value="AIR88945.1"/>
    <property type="molecule type" value="Genomic_DNA"/>
</dbReference>
<feature type="transmembrane region" description="Helical" evidence="12">
    <location>
        <begin position="574"/>
        <end position="597"/>
    </location>
</feature>
<evidence type="ECO:0000256" key="4">
    <source>
        <dbReference type="ARBA" id="ARBA00022670"/>
    </source>
</evidence>
<dbReference type="Proteomes" id="UP000029493">
    <property type="component" value="Chromosome"/>
</dbReference>
<comment type="subcellular location">
    <subcellularLocation>
        <location evidence="2">Cell membrane</location>
        <topology evidence="2">Multi-pass membrane protein</topology>
    </subcellularLocation>
</comment>
<dbReference type="RefSeq" id="WP_038411579.1">
    <property type="nucleotide sequence ID" value="NZ_CP009455.1"/>
</dbReference>
<keyword evidence="5 12" id="KW-0812">Transmembrane</keyword>
<dbReference type="InterPro" id="IPR050083">
    <property type="entry name" value="HtpX_protease"/>
</dbReference>
<keyword evidence="11 12" id="KW-0472">Membrane</keyword>
<evidence type="ECO:0000256" key="10">
    <source>
        <dbReference type="ARBA" id="ARBA00023049"/>
    </source>
</evidence>
<dbReference type="OrthoDB" id="5295941at2"/>
<evidence type="ECO:0000256" key="1">
    <source>
        <dbReference type="ARBA" id="ARBA00001947"/>
    </source>
</evidence>
<keyword evidence="10" id="KW-0482">Metalloprotease</keyword>
<feature type="transmembrane region" description="Helical" evidence="12">
    <location>
        <begin position="543"/>
        <end position="562"/>
    </location>
</feature>
<dbReference type="STRING" id="157783.LK03_06525"/>
<proteinExistence type="predicted"/>
<evidence type="ECO:0000256" key="9">
    <source>
        <dbReference type="ARBA" id="ARBA00022989"/>
    </source>
</evidence>
<gene>
    <name evidence="14" type="ORF">LK03_06525</name>
</gene>
<comment type="cofactor">
    <cofactor evidence="1">
        <name>Zn(2+)</name>
        <dbReference type="ChEBI" id="CHEBI:29105"/>
    </cofactor>
</comment>
<evidence type="ECO:0000256" key="2">
    <source>
        <dbReference type="ARBA" id="ARBA00004651"/>
    </source>
</evidence>
<keyword evidence="8" id="KW-0862">Zinc</keyword>
<dbReference type="KEGG" id="psw:LK03_06525"/>
<keyword evidence="7" id="KW-0378">Hydrolase</keyword>
<dbReference type="GO" id="GO:0005886">
    <property type="term" value="C:plasma membrane"/>
    <property type="evidence" value="ECO:0007669"/>
    <property type="project" value="UniProtKB-SubCell"/>
</dbReference>
<evidence type="ECO:0000259" key="13">
    <source>
        <dbReference type="Pfam" id="PF01435"/>
    </source>
</evidence>
<dbReference type="InterPro" id="IPR001915">
    <property type="entry name" value="Peptidase_M48"/>
</dbReference>
<reference evidence="14 15" key="1">
    <citation type="submission" date="2014-09" db="EMBL/GenBank/DDBJ databases">
        <authorList>
            <person name="Chan K.-G."/>
        </authorList>
    </citation>
    <scope>NUCLEOTIDE SEQUENCE [LARGE SCALE GENOMIC DNA]</scope>
    <source>
        <strain evidence="14 15">ND07</strain>
    </source>
</reference>
<sequence>MTRDQWTLSLRLVLIPALLLLMALWQGHRADAARTEGLQQQSELQGFVLNMQQLQAQRSRESIQLGDKSYSPALAEALAQRRLHQLEREIRIARVGSWLPGPAQGFAALLLGLGAAALLALHFAGKAAMRSRDRLVSLFYIGRQVLPTALLSLVLLLTITVVLEIAYEALWLFTVEQTGSGLAKLQGVVGMILVIMLWPLYRLPRQLKAMTKLFDSEPHAIFGRALSEDQAPALWARVRALATRLDALMPDHIVVGYLDGFYVTSSDVELAPAGQRLQGRTLYVPIPLLALLDANETDAVIGHELAHFSGQDTDYSIHFMPIYDGAWRSVGVLRERMAGGFLQGLLTLPAHDLAVHFMRCFDHAVSHWSRSRELLADATAARLHGAQAVVDSLVRTTALGTAIDVCLNEWCQQPEAWPDDVLQALLAHLAAQPPQVPDGELDEVLPHPTDSHPPTIQRLQALGMGLEAVDHGRGLRAVVPSVAMADLEQALPGGAVLARYLGEELSTRLVEHHEQMRQELEARAQAADGRCVLHEGAQARGRLVLALTVLFAAGGLWLAWMALTPGTKPGLANFFGIVAGTLGALSVLFGVLGWRLIKRADTPALIFDAHSMHFANAPQAVALHHVEDYQILATPALTLRFQLAEQAPLPTFRRKGFWGPDAKFDAKTRTISLGLTRWSIDGEALDVQALVALVARYLEGGHARHTLAELQDQAPSTQPTGH</sequence>
<evidence type="ECO:0000313" key="15">
    <source>
        <dbReference type="Proteomes" id="UP000029493"/>
    </source>
</evidence>
<evidence type="ECO:0000313" key="14">
    <source>
        <dbReference type="EMBL" id="AIR88945.1"/>
    </source>
</evidence>
<evidence type="ECO:0000256" key="6">
    <source>
        <dbReference type="ARBA" id="ARBA00022723"/>
    </source>
</evidence>
<evidence type="ECO:0000256" key="12">
    <source>
        <dbReference type="SAM" id="Phobius"/>
    </source>
</evidence>
<protein>
    <recommendedName>
        <fullName evidence="13">Peptidase M48 domain-containing protein</fullName>
    </recommendedName>
</protein>
<keyword evidence="15" id="KW-1185">Reference proteome</keyword>
<keyword evidence="4" id="KW-0645">Protease</keyword>
<feature type="transmembrane region" description="Helical" evidence="12">
    <location>
        <begin position="145"/>
        <end position="173"/>
    </location>
</feature>
<dbReference type="Pfam" id="PF01435">
    <property type="entry name" value="Peptidase_M48"/>
    <property type="match status" value="1"/>
</dbReference>
<dbReference type="PANTHER" id="PTHR43221:SF1">
    <property type="entry name" value="PROTEASE HTPX"/>
    <property type="match status" value="1"/>
</dbReference>
<feature type="transmembrane region" description="Helical" evidence="12">
    <location>
        <begin position="105"/>
        <end position="124"/>
    </location>
</feature>
<organism evidence="14 15">
    <name type="scientific">Pseudomonas cremoricolorata</name>
    <dbReference type="NCBI Taxonomy" id="157783"/>
    <lineage>
        <taxon>Bacteria</taxon>
        <taxon>Pseudomonadati</taxon>
        <taxon>Pseudomonadota</taxon>
        <taxon>Gammaproteobacteria</taxon>
        <taxon>Pseudomonadales</taxon>
        <taxon>Pseudomonadaceae</taxon>
        <taxon>Pseudomonas</taxon>
    </lineage>
</organism>
<dbReference type="CDD" id="cd07328">
    <property type="entry name" value="M48_Ste24p_like"/>
    <property type="match status" value="1"/>
</dbReference>
<evidence type="ECO:0000256" key="8">
    <source>
        <dbReference type="ARBA" id="ARBA00022833"/>
    </source>
</evidence>
<keyword evidence="9 12" id="KW-1133">Transmembrane helix</keyword>
<accession>A0A089WI07</accession>
<dbReference type="AlphaFoldDB" id="A0A089WI07"/>
<dbReference type="GO" id="GO:0046872">
    <property type="term" value="F:metal ion binding"/>
    <property type="evidence" value="ECO:0007669"/>
    <property type="project" value="UniProtKB-KW"/>
</dbReference>
<evidence type="ECO:0000256" key="7">
    <source>
        <dbReference type="ARBA" id="ARBA00022801"/>
    </source>
</evidence>